<accession>A0ABU7RJ10</accession>
<proteinExistence type="predicted"/>
<comment type="caution">
    <text evidence="2">The sequence shown here is derived from an EMBL/GenBank/DDBJ whole genome shotgun (WGS) entry which is preliminary data.</text>
</comment>
<dbReference type="RefSeq" id="WP_330975404.1">
    <property type="nucleotide sequence ID" value="NZ_JAZGLY010000007.1"/>
</dbReference>
<reference evidence="2 3" key="1">
    <citation type="submission" date="2024-01" db="EMBL/GenBank/DDBJ databases">
        <title>Niabella digestum sp. nov., isolated from waste digestion system.</title>
        <authorList>
            <person name="Zhang L."/>
        </authorList>
    </citation>
    <scope>NUCLEOTIDE SEQUENCE [LARGE SCALE GENOMIC DNA]</scope>
    <source>
        <strain evidence="2 3">A18</strain>
    </source>
</reference>
<protein>
    <submittedName>
        <fullName evidence="2">Metal-dependent hydrolase</fullName>
    </submittedName>
</protein>
<evidence type="ECO:0000313" key="3">
    <source>
        <dbReference type="Proteomes" id="UP001357452"/>
    </source>
</evidence>
<keyword evidence="2" id="KW-0378">Hydrolase</keyword>
<name>A0ABU7RJ10_9BACT</name>
<evidence type="ECO:0000313" key="2">
    <source>
        <dbReference type="EMBL" id="MEE6187999.1"/>
    </source>
</evidence>
<keyword evidence="3" id="KW-1185">Reference proteome</keyword>
<dbReference type="SUPFAM" id="SSF109854">
    <property type="entry name" value="DinB/YfiT-like putative metalloenzymes"/>
    <property type="match status" value="1"/>
</dbReference>
<dbReference type="Gene3D" id="1.20.120.450">
    <property type="entry name" value="dinb family like domain"/>
    <property type="match status" value="1"/>
</dbReference>
<dbReference type="Proteomes" id="UP001357452">
    <property type="component" value="Unassembled WGS sequence"/>
</dbReference>
<dbReference type="GO" id="GO:0016787">
    <property type="term" value="F:hydrolase activity"/>
    <property type="evidence" value="ECO:0007669"/>
    <property type="project" value="UniProtKB-KW"/>
</dbReference>
<dbReference type="NCBIfam" id="NF009807">
    <property type="entry name" value="PRK13291.1"/>
    <property type="match status" value="1"/>
</dbReference>
<feature type="domain" description="DinB-like" evidence="1">
    <location>
        <begin position="38"/>
        <end position="168"/>
    </location>
</feature>
<dbReference type="InterPro" id="IPR024775">
    <property type="entry name" value="DinB-like"/>
</dbReference>
<evidence type="ECO:0000259" key="1">
    <source>
        <dbReference type="Pfam" id="PF12867"/>
    </source>
</evidence>
<dbReference type="EMBL" id="JAZGLY010000007">
    <property type="protein sequence ID" value="MEE6187999.1"/>
    <property type="molecule type" value="Genomic_DNA"/>
</dbReference>
<dbReference type="Pfam" id="PF12867">
    <property type="entry name" value="DinB_2"/>
    <property type="match status" value="1"/>
</dbReference>
<sequence length="173" mass="19949">MELEKRKHPIGVFEKPSVITAQQLKEWIKDIAQFPYILKATVAPLTAEQLQLTYREGGWTIQQIIHHCADSHMNAIIRFKLSLTEDQPVIKPYPESLCAELPDSKNFPIAASLSILEGVHSRWHALLQEMKALDFNRTYIHPEYGKSFRLDEATGNYSWHCKHHLAHIQLALK</sequence>
<dbReference type="InterPro" id="IPR034660">
    <property type="entry name" value="DinB/YfiT-like"/>
</dbReference>
<organism evidence="2 3">
    <name type="scientific">Niabella digestorum</name>
    <dbReference type="NCBI Taxonomy" id="3117701"/>
    <lineage>
        <taxon>Bacteria</taxon>
        <taxon>Pseudomonadati</taxon>
        <taxon>Bacteroidota</taxon>
        <taxon>Chitinophagia</taxon>
        <taxon>Chitinophagales</taxon>
        <taxon>Chitinophagaceae</taxon>
        <taxon>Niabella</taxon>
    </lineage>
</organism>
<gene>
    <name evidence="2" type="ORF">V2H41_12020</name>
</gene>